<feature type="domain" description="C2H2-type" evidence="11">
    <location>
        <begin position="348"/>
        <end position="375"/>
    </location>
</feature>
<dbReference type="GO" id="GO:0000981">
    <property type="term" value="F:DNA-binding transcription factor activity, RNA polymerase II-specific"/>
    <property type="evidence" value="ECO:0007669"/>
    <property type="project" value="TreeGrafter"/>
</dbReference>
<feature type="region of interest" description="Disordered" evidence="10">
    <location>
        <begin position="103"/>
        <end position="166"/>
    </location>
</feature>
<dbReference type="OMA" id="IWPSLPN"/>
<feature type="domain" description="C2H2-type" evidence="11">
    <location>
        <begin position="264"/>
        <end position="291"/>
    </location>
</feature>
<dbReference type="SMART" id="SM00355">
    <property type="entry name" value="ZnF_C2H2"/>
    <property type="match status" value="7"/>
</dbReference>
<evidence type="ECO:0000313" key="13">
    <source>
        <dbReference type="Proteomes" id="UP000594220"/>
    </source>
</evidence>
<feature type="compositionally biased region" description="Low complexity" evidence="10">
    <location>
        <begin position="178"/>
        <end position="187"/>
    </location>
</feature>
<evidence type="ECO:0000256" key="5">
    <source>
        <dbReference type="ARBA" id="ARBA00022833"/>
    </source>
</evidence>
<name>A0A7M4G0W4_CROPO</name>
<keyword evidence="3" id="KW-0677">Repeat</keyword>
<feature type="domain" description="C2H2-type" evidence="11">
    <location>
        <begin position="376"/>
        <end position="403"/>
    </location>
</feature>
<keyword evidence="6" id="KW-0805">Transcription regulation</keyword>
<accession>A0A7M4G0W4</accession>
<dbReference type="InterPro" id="IPR013087">
    <property type="entry name" value="Znf_C2H2_type"/>
</dbReference>
<evidence type="ECO:0000256" key="10">
    <source>
        <dbReference type="SAM" id="MobiDB-lite"/>
    </source>
</evidence>
<evidence type="ECO:0000256" key="9">
    <source>
        <dbReference type="PROSITE-ProRule" id="PRU00042"/>
    </source>
</evidence>
<dbReference type="FunFam" id="3.30.160.60:FF:000478">
    <property type="entry name" value="Zinc finger protein 133"/>
    <property type="match status" value="1"/>
</dbReference>
<feature type="compositionally biased region" description="Gly residues" evidence="10">
    <location>
        <begin position="133"/>
        <end position="144"/>
    </location>
</feature>
<dbReference type="PROSITE" id="PS50157">
    <property type="entry name" value="ZINC_FINGER_C2H2_2"/>
    <property type="match status" value="7"/>
</dbReference>
<organism evidence="12 13">
    <name type="scientific">Crocodylus porosus</name>
    <name type="common">Saltwater crocodile</name>
    <name type="synonym">Estuarine crocodile</name>
    <dbReference type="NCBI Taxonomy" id="8502"/>
    <lineage>
        <taxon>Eukaryota</taxon>
        <taxon>Metazoa</taxon>
        <taxon>Chordata</taxon>
        <taxon>Craniata</taxon>
        <taxon>Vertebrata</taxon>
        <taxon>Euteleostomi</taxon>
        <taxon>Archelosauria</taxon>
        <taxon>Archosauria</taxon>
        <taxon>Crocodylia</taxon>
        <taxon>Longirostres</taxon>
        <taxon>Crocodylidae</taxon>
        <taxon>Crocodylus</taxon>
    </lineage>
</organism>
<dbReference type="Gene3D" id="3.30.160.60">
    <property type="entry name" value="Classic Zinc Finger"/>
    <property type="match status" value="7"/>
</dbReference>
<keyword evidence="4 9" id="KW-0863">Zinc-finger</keyword>
<keyword evidence="2" id="KW-0479">Metal-binding</keyword>
<reference evidence="12" key="1">
    <citation type="submission" date="2025-08" db="UniProtKB">
        <authorList>
            <consortium name="Ensembl"/>
        </authorList>
    </citation>
    <scope>IDENTIFICATION</scope>
</reference>
<dbReference type="AlphaFoldDB" id="A0A7M4G0W4"/>
<dbReference type="PANTHER" id="PTHR24388">
    <property type="entry name" value="ZINC FINGER PROTEIN"/>
    <property type="match status" value="1"/>
</dbReference>
<evidence type="ECO:0000256" key="6">
    <source>
        <dbReference type="ARBA" id="ARBA00023015"/>
    </source>
</evidence>
<dbReference type="Pfam" id="PF00096">
    <property type="entry name" value="zf-C2H2"/>
    <property type="match status" value="4"/>
</dbReference>
<feature type="domain" description="C2H2-type" evidence="11">
    <location>
        <begin position="404"/>
        <end position="428"/>
    </location>
</feature>
<keyword evidence="5" id="KW-0862">Zinc</keyword>
<evidence type="ECO:0000256" key="1">
    <source>
        <dbReference type="ARBA" id="ARBA00004123"/>
    </source>
</evidence>
<dbReference type="Proteomes" id="UP000594220">
    <property type="component" value="Unplaced"/>
</dbReference>
<feature type="region of interest" description="Disordered" evidence="10">
    <location>
        <begin position="178"/>
        <end position="209"/>
    </location>
</feature>
<evidence type="ECO:0000256" key="4">
    <source>
        <dbReference type="ARBA" id="ARBA00022771"/>
    </source>
</evidence>
<dbReference type="InterPro" id="IPR050527">
    <property type="entry name" value="Snail/Krueppel_Znf"/>
</dbReference>
<dbReference type="FunFam" id="3.30.160.60:FF:000870">
    <property type="entry name" value="zinc finger protein 197 isoform X1"/>
    <property type="match status" value="1"/>
</dbReference>
<evidence type="ECO:0000256" key="2">
    <source>
        <dbReference type="ARBA" id="ARBA00022723"/>
    </source>
</evidence>
<evidence type="ECO:0000256" key="7">
    <source>
        <dbReference type="ARBA" id="ARBA00023163"/>
    </source>
</evidence>
<proteinExistence type="predicted"/>
<evidence type="ECO:0000256" key="8">
    <source>
        <dbReference type="ARBA" id="ARBA00023242"/>
    </source>
</evidence>
<evidence type="ECO:0000256" key="3">
    <source>
        <dbReference type="ARBA" id="ARBA00022737"/>
    </source>
</evidence>
<dbReference type="InterPro" id="IPR036236">
    <property type="entry name" value="Znf_C2H2_sf"/>
</dbReference>
<sequence>MLNIQVSTCGTWHPLYLLVLTIGCEVGRLDHPILQGGKIKSKRRVQSYIVKARKVPTPCSAESTASFGMAHAALPAMGFPEASQAMFDTEAADTWAGIFGRSAPGTSAWGGGQGQERVHLPPRSSDLPQGLEPGVGGVKEGVGAGTFPPQPHGSAPGAGPPAPTAGGLLWVIAHQLSPHPSQLSSPPGGASHPMAARGSPPPSPGWQEPRRSARLLFQRVAAAMPAAAEGGDVPGYRCDECQKDIKHLSSFQEHQRIHTGERPFQCQVCRKRFTRCADLIKHRLVHSDRRPHRCRACGKQFKLPGDLAKHGKVHSAEAPFTCETCGKRFKRTSCLIKHLRIHTEEKPFPCLHCGKRFKWEASVKEHQRIHSGEKPFRCDACPKRFTHFSTFLQHKRMHQNRRQFRCQDCAQAFNHKSNLLKHQRKVHG</sequence>
<keyword evidence="7" id="KW-0804">Transcription</keyword>
<reference evidence="12" key="2">
    <citation type="submission" date="2025-09" db="UniProtKB">
        <authorList>
            <consortium name="Ensembl"/>
        </authorList>
    </citation>
    <scope>IDENTIFICATION</scope>
</reference>
<evidence type="ECO:0000313" key="12">
    <source>
        <dbReference type="Ensembl" id="ENSCPRP00005021435.1"/>
    </source>
</evidence>
<dbReference type="SUPFAM" id="SSF57667">
    <property type="entry name" value="beta-beta-alpha zinc fingers"/>
    <property type="match status" value="4"/>
</dbReference>
<protein>
    <recommendedName>
        <fullName evidence="11">C2H2-type domain-containing protein</fullName>
    </recommendedName>
</protein>
<dbReference type="GO" id="GO:0008270">
    <property type="term" value="F:zinc ion binding"/>
    <property type="evidence" value="ECO:0007669"/>
    <property type="project" value="UniProtKB-KW"/>
</dbReference>
<feature type="domain" description="C2H2-type" evidence="11">
    <location>
        <begin position="320"/>
        <end position="347"/>
    </location>
</feature>
<dbReference type="GO" id="GO:0000978">
    <property type="term" value="F:RNA polymerase II cis-regulatory region sequence-specific DNA binding"/>
    <property type="evidence" value="ECO:0007669"/>
    <property type="project" value="TreeGrafter"/>
</dbReference>
<dbReference type="GeneTree" id="ENSGT00940000154411"/>
<keyword evidence="8" id="KW-0539">Nucleus</keyword>
<comment type="subcellular location">
    <subcellularLocation>
        <location evidence="1">Nucleus</location>
    </subcellularLocation>
</comment>
<dbReference type="GO" id="GO:0005634">
    <property type="term" value="C:nucleus"/>
    <property type="evidence" value="ECO:0007669"/>
    <property type="project" value="UniProtKB-SubCell"/>
</dbReference>
<dbReference type="PANTHER" id="PTHR24388:SF54">
    <property type="entry name" value="PROTEIN ESCARGOT"/>
    <property type="match status" value="1"/>
</dbReference>
<evidence type="ECO:0000259" key="11">
    <source>
        <dbReference type="PROSITE" id="PS50157"/>
    </source>
</evidence>
<feature type="domain" description="C2H2-type" evidence="11">
    <location>
        <begin position="292"/>
        <end position="319"/>
    </location>
</feature>
<dbReference type="Ensembl" id="ENSCPRT00005025043.1">
    <property type="protein sequence ID" value="ENSCPRP00005021435.1"/>
    <property type="gene ID" value="ENSCPRG00005014892.1"/>
</dbReference>
<feature type="domain" description="C2H2-type" evidence="11">
    <location>
        <begin position="236"/>
        <end position="263"/>
    </location>
</feature>
<dbReference type="PROSITE" id="PS00028">
    <property type="entry name" value="ZINC_FINGER_C2H2_1"/>
    <property type="match status" value="7"/>
</dbReference>
<keyword evidence="13" id="KW-1185">Reference proteome</keyword>
<dbReference type="FunFam" id="3.30.160.60:FF:001289">
    <property type="entry name" value="Zinc finger protein 574"/>
    <property type="match status" value="2"/>
</dbReference>